<dbReference type="Pfam" id="PF00501">
    <property type="entry name" value="AMP-binding"/>
    <property type="match status" value="1"/>
</dbReference>
<keyword evidence="1" id="KW-0547">Nucleotide-binding</keyword>
<dbReference type="Proteomes" id="UP000245591">
    <property type="component" value="Unassembled WGS sequence"/>
</dbReference>
<dbReference type="GO" id="GO:0004467">
    <property type="term" value="F:long-chain fatty acid-CoA ligase activity"/>
    <property type="evidence" value="ECO:0007669"/>
    <property type="project" value="TreeGrafter"/>
</dbReference>
<dbReference type="PANTHER" id="PTHR43272">
    <property type="entry name" value="LONG-CHAIN-FATTY-ACID--COA LIGASE"/>
    <property type="match status" value="1"/>
</dbReference>
<dbReference type="AlphaFoldDB" id="A0A2U1J231"/>
<dbReference type="Gene3D" id="3.40.50.12780">
    <property type="entry name" value="N-terminal domain of ligase-like"/>
    <property type="match status" value="1"/>
</dbReference>
<dbReference type="InterPro" id="IPR042099">
    <property type="entry name" value="ANL_N_sf"/>
</dbReference>
<evidence type="ECO:0000259" key="3">
    <source>
        <dbReference type="Pfam" id="PF00501"/>
    </source>
</evidence>
<comment type="caution">
    <text evidence="4">The sequence shown here is derived from an EMBL/GenBank/DDBJ whole genome shotgun (WGS) entry which is preliminary data.</text>
</comment>
<dbReference type="GO" id="GO:0016020">
    <property type="term" value="C:membrane"/>
    <property type="evidence" value="ECO:0007669"/>
    <property type="project" value="TreeGrafter"/>
</dbReference>
<dbReference type="GO" id="GO:0005524">
    <property type="term" value="F:ATP binding"/>
    <property type="evidence" value="ECO:0007669"/>
    <property type="project" value="UniProtKB-KW"/>
</dbReference>
<organism evidence="4 5">
    <name type="scientific">Smittium angustum</name>
    <dbReference type="NCBI Taxonomy" id="133377"/>
    <lineage>
        <taxon>Eukaryota</taxon>
        <taxon>Fungi</taxon>
        <taxon>Fungi incertae sedis</taxon>
        <taxon>Zoopagomycota</taxon>
        <taxon>Kickxellomycotina</taxon>
        <taxon>Harpellomycetes</taxon>
        <taxon>Harpellales</taxon>
        <taxon>Legeriomycetaceae</taxon>
        <taxon>Smittium</taxon>
    </lineage>
</organism>
<evidence type="ECO:0000313" key="5">
    <source>
        <dbReference type="Proteomes" id="UP000245591"/>
    </source>
</evidence>
<dbReference type="GO" id="GO:0005783">
    <property type="term" value="C:endoplasmic reticulum"/>
    <property type="evidence" value="ECO:0007669"/>
    <property type="project" value="TreeGrafter"/>
</dbReference>
<reference evidence="4 5" key="1">
    <citation type="journal article" date="2018" name="MBio">
        <title>Comparative Genomics Reveals the Core Gene Toolbox for the Fungus-Insect Symbiosis.</title>
        <authorList>
            <person name="Wang Y."/>
            <person name="Stata M."/>
            <person name="Wang W."/>
            <person name="Stajich J.E."/>
            <person name="White M.M."/>
            <person name="Moncalvo J.M."/>
        </authorList>
    </citation>
    <scope>NUCLEOTIDE SEQUENCE [LARGE SCALE GENOMIC DNA]</scope>
    <source>
        <strain evidence="4 5">AUS-126-30</strain>
    </source>
</reference>
<gene>
    <name evidence="4" type="ORF">BB558_004829</name>
</gene>
<name>A0A2U1J231_SMIAN</name>
<accession>A0A2U1J231</accession>
<dbReference type="SUPFAM" id="SSF56801">
    <property type="entry name" value="Acetyl-CoA synthetase-like"/>
    <property type="match status" value="1"/>
</dbReference>
<dbReference type="PANTHER" id="PTHR43272:SF33">
    <property type="entry name" value="AMP-BINDING DOMAIN-CONTAINING PROTEIN-RELATED"/>
    <property type="match status" value="1"/>
</dbReference>
<feature type="domain" description="AMP-dependent synthetase/ligase" evidence="3">
    <location>
        <begin position="75"/>
        <end position="512"/>
    </location>
</feature>
<dbReference type="PROSITE" id="PS00455">
    <property type="entry name" value="AMP_BINDING"/>
    <property type="match status" value="1"/>
</dbReference>
<evidence type="ECO:0000256" key="2">
    <source>
        <dbReference type="ARBA" id="ARBA00022840"/>
    </source>
</evidence>
<keyword evidence="5" id="KW-1185">Reference proteome</keyword>
<sequence>MKLNPETLRVHVVPNSPKEGFSRKNLDNKDSLEFGVTDKVYTLYEIFERAVREVPNDNYLGYRPYDPVNKTFLPYVFQTYDQVKKRADNFGSGIMKIAIEQAKTQGQDELKRVLNRQWAVGVYSINRMEWNITDRALSTQSLFSAGLYDTLGESSMEYILNNSEAFVVVCSLDKVHKILINIEKLPNLKAIVSMDSLETVNDGSTQQASYLPPPYNTKSVDILKQWASSKNVRLYDFETVEKIGYIDRIPHHPPKPNDTFTLLYTSGTTGNPKAAILTHRNFSLSSVYASMHRKQYEKNKASMVSFLPLAHVYCRNHENIVMYEKGQIGYFCGDITKIFDDTQAFQPSIFTGVPRLLTRLYNTISEKTVNAPGLLGVVSRKAVSDKINNLKNKKGVHHFFWDKILFNKTKAIISKNLDDLRTGSAPAEEKVCDFLTVTLQTKIINMYGMTETLGSGIGSTKDDTDIEKNAIPFRGTEVRLRDVPEMKYLTTDTPNPRGEILMKGPSTFGGYFKDKEKTDETLVDTYWIATGDIGMINENGTISIIDRKKSLFKLSQGEYISPEKVENVLNTHPLILQSFVSGISTKSHLVAVIVPDPLTFIPWAKKIIESRRNDFDGMSAENCDVESLANNNIIKNLILEEIALLSQRFKLNGFEVVKAIHLEPIPFGVETNGLLTPTFKLKRFDAKSYYKEIIESLYQ</sequence>
<dbReference type="EMBL" id="MBFU01000469">
    <property type="protein sequence ID" value="PVZ99135.1"/>
    <property type="molecule type" value="Genomic_DNA"/>
</dbReference>
<dbReference type="InterPro" id="IPR020845">
    <property type="entry name" value="AMP-binding_CS"/>
</dbReference>
<evidence type="ECO:0000313" key="4">
    <source>
        <dbReference type="EMBL" id="PVZ99135.1"/>
    </source>
</evidence>
<evidence type="ECO:0000256" key="1">
    <source>
        <dbReference type="ARBA" id="ARBA00022741"/>
    </source>
</evidence>
<dbReference type="InterPro" id="IPR000873">
    <property type="entry name" value="AMP-dep_synth/lig_dom"/>
</dbReference>
<protein>
    <recommendedName>
        <fullName evidence="3">AMP-dependent synthetase/ligase domain-containing protein</fullName>
    </recommendedName>
</protein>
<keyword evidence="2" id="KW-0067">ATP-binding</keyword>
<proteinExistence type="predicted"/>